<accession>A0A316DGS3</accession>
<organism evidence="2 3">
    <name type="scientific">Tumebacillus permanentifrigoris</name>
    <dbReference type="NCBI Taxonomy" id="378543"/>
    <lineage>
        <taxon>Bacteria</taxon>
        <taxon>Bacillati</taxon>
        <taxon>Bacillota</taxon>
        <taxon>Bacilli</taxon>
        <taxon>Bacillales</taxon>
        <taxon>Alicyclobacillaceae</taxon>
        <taxon>Tumebacillus</taxon>
    </lineage>
</organism>
<feature type="transmembrane region" description="Helical" evidence="1">
    <location>
        <begin position="6"/>
        <end position="24"/>
    </location>
</feature>
<evidence type="ECO:0000313" key="2">
    <source>
        <dbReference type="EMBL" id="PWK15773.1"/>
    </source>
</evidence>
<comment type="caution">
    <text evidence="2">The sequence shown here is derived from an EMBL/GenBank/DDBJ whole genome shotgun (WGS) entry which is preliminary data.</text>
</comment>
<dbReference type="EMBL" id="QGGL01000002">
    <property type="protein sequence ID" value="PWK15773.1"/>
    <property type="molecule type" value="Genomic_DNA"/>
</dbReference>
<keyword evidence="1" id="KW-0812">Transmembrane</keyword>
<sequence>MTIVKFLSLVAFLVVLYILIGRYVPGRRIKLLAFLVLTLLVVSAVSSVYVYATNTAFRWSIDSRWNPTASHQSLSSSNALPLPPNTAFIARYSETGVSYFTPASEPELLSYFTSLADNHQTTKTHDTETWTILYQSHKYTIQIESYANPEGSVLRVDSNSY</sequence>
<keyword evidence="3" id="KW-1185">Reference proteome</keyword>
<feature type="transmembrane region" description="Helical" evidence="1">
    <location>
        <begin position="31"/>
        <end position="52"/>
    </location>
</feature>
<proteinExistence type="predicted"/>
<evidence type="ECO:0000256" key="1">
    <source>
        <dbReference type="SAM" id="Phobius"/>
    </source>
</evidence>
<gene>
    <name evidence="2" type="ORF">C7459_10213</name>
</gene>
<dbReference type="Proteomes" id="UP000245634">
    <property type="component" value="Unassembled WGS sequence"/>
</dbReference>
<keyword evidence="1" id="KW-1133">Transmembrane helix</keyword>
<dbReference type="AlphaFoldDB" id="A0A316DGS3"/>
<evidence type="ECO:0000313" key="3">
    <source>
        <dbReference type="Proteomes" id="UP000245634"/>
    </source>
</evidence>
<reference evidence="2 3" key="1">
    <citation type="submission" date="2018-05" db="EMBL/GenBank/DDBJ databases">
        <title>Genomic Encyclopedia of Type Strains, Phase IV (KMG-IV): sequencing the most valuable type-strain genomes for metagenomic binning, comparative biology and taxonomic classification.</title>
        <authorList>
            <person name="Goeker M."/>
        </authorList>
    </citation>
    <scope>NUCLEOTIDE SEQUENCE [LARGE SCALE GENOMIC DNA]</scope>
    <source>
        <strain evidence="2 3">DSM 18773</strain>
    </source>
</reference>
<protein>
    <submittedName>
        <fullName evidence="2">Uncharacterized protein</fullName>
    </submittedName>
</protein>
<name>A0A316DGS3_9BACL</name>
<keyword evidence="1" id="KW-0472">Membrane</keyword>
<dbReference type="RefSeq" id="WP_109685963.1">
    <property type="nucleotide sequence ID" value="NZ_QGGL01000002.1"/>
</dbReference>